<keyword evidence="3" id="KW-1185">Reference proteome</keyword>
<organism evidence="2 3">
    <name type="scientific">Aureimonas endophytica</name>
    <dbReference type="NCBI Taxonomy" id="2027858"/>
    <lineage>
        <taxon>Bacteria</taxon>
        <taxon>Pseudomonadati</taxon>
        <taxon>Pseudomonadota</taxon>
        <taxon>Alphaproteobacteria</taxon>
        <taxon>Hyphomicrobiales</taxon>
        <taxon>Aurantimonadaceae</taxon>
        <taxon>Aureimonas</taxon>
    </lineage>
</organism>
<evidence type="ECO:0000313" key="3">
    <source>
        <dbReference type="Proteomes" id="UP000644699"/>
    </source>
</evidence>
<feature type="region of interest" description="Disordered" evidence="1">
    <location>
        <begin position="83"/>
        <end position="105"/>
    </location>
</feature>
<sequence>MSDAPDRDGIDAGLVQQKTAAVVSQEEIDDVLGDASLSDEERALRLTDLRQRILDDDYARGDEEYAPLQVKIMDALSMLAEGGHDYSGTRHVEGEALSDRDAADE</sequence>
<evidence type="ECO:0000313" key="2">
    <source>
        <dbReference type="EMBL" id="GGE19640.1"/>
    </source>
</evidence>
<dbReference type="EMBL" id="BMIQ01000008">
    <property type="protein sequence ID" value="GGE19640.1"/>
    <property type="molecule type" value="Genomic_DNA"/>
</dbReference>
<gene>
    <name evidence="2" type="ORF">GCM10011390_43600</name>
</gene>
<protein>
    <submittedName>
        <fullName evidence="2">Uncharacterized protein</fullName>
    </submittedName>
</protein>
<evidence type="ECO:0000256" key="1">
    <source>
        <dbReference type="SAM" id="MobiDB-lite"/>
    </source>
</evidence>
<proteinExistence type="predicted"/>
<comment type="caution">
    <text evidence="2">The sequence shown here is derived from an EMBL/GenBank/DDBJ whole genome shotgun (WGS) entry which is preliminary data.</text>
</comment>
<reference evidence="2" key="2">
    <citation type="submission" date="2020-09" db="EMBL/GenBank/DDBJ databases">
        <authorList>
            <person name="Sun Q."/>
            <person name="Zhou Y."/>
        </authorList>
    </citation>
    <scope>NUCLEOTIDE SEQUENCE</scope>
    <source>
        <strain evidence="2">CGMCC 1.15367</strain>
    </source>
</reference>
<dbReference type="Proteomes" id="UP000644699">
    <property type="component" value="Unassembled WGS sequence"/>
</dbReference>
<dbReference type="RefSeq" id="WP_188912265.1">
    <property type="nucleotide sequence ID" value="NZ_BMIQ01000008.1"/>
</dbReference>
<accession>A0A916ZZ16</accession>
<name>A0A916ZZ16_9HYPH</name>
<reference evidence="2" key="1">
    <citation type="journal article" date="2014" name="Int. J. Syst. Evol. Microbiol.">
        <title>Complete genome sequence of Corynebacterium casei LMG S-19264T (=DSM 44701T), isolated from a smear-ripened cheese.</title>
        <authorList>
            <consortium name="US DOE Joint Genome Institute (JGI-PGF)"/>
            <person name="Walter F."/>
            <person name="Albersmeier A."/>
            <person name="Kalinowski J."/>
            <person name="Ruckert C."/>
        </authorList>
    </citation>
    <scope>NUCLEOTIDE SEQUENCE</scope>
    <source>
        <strain evidence="2">CGMCC 1.15367</strain>
    </source>
</reference>
<dbReference type="AlphaFoldDB" id="A0A916ZZ16"/>